<accession>A0A645GLX1</accession>
<sequence length="168" mass="18800">MSRTDLEQEQRVSGFMETVKQLGGGGRIWRQELRSMEDTVSGWVAELANRKEAPTAVFVTNSFICQKIYAGLVQAGMSVPEDVSLLSFEENGELEHLPVPISVLLQPTRDMGMLAVDMLAKLLRNIEIKNRETMNCSLIIRKSVRSIPTDGNNPGRGNHEKTKTFHLD</sequence>
<feature type="domain" description="Transcriptional regulator LacI/GalR-like sensor" evidence="5">
    <location>
        <begin position="10"/>
        <end position="144"/>
    </location>
</feature>
<dbReference type="AlphaFoldDB" id="A0A645GLX1"/>
<dbReference type="GO" id="GO:0000976">
    <property type="term" value="F:transcription cis-regulatory region binding"/>
    <property type="evidence" value="ECO:0007669"/>
    <property type="project" value="TreeGrafter"/>
</dbReference>
<keyword evidence="2" id="KW-0238">DNA-binding</keyword>
<proteinExistence type="predicted"/>
<evidence type="ECO:0000256" key="4">
    <source>
        <dbReference type="SAM" id="MobiDB-lite"/>
    </source>
</evidence>
<reference evidence="6" key="1">
    <citation type="submission" date="2019-08" db="EMBL/GenBank/DDBJ databases">
        <authorList>
            <person name="Kucharzyk K."/>
            <person name="Murdoch R.W."/>
            <person name="Higgins S."/>
            <person name="Loffler F."/>
        </authorList>
    </citation>
    <scope>NUCLEOTIDE SEQUENCE</scope>
</reference>
<evidence type="ECO:0000256" key="3">
    <source>
        <dbReference type="ARBA" id="ARBA00023163"/>
    </source>
</evidence>
<dbReference type="PANTHER" id="PTHR30146">
    <property type="entry name" value="LACI-RELATED TRANSCRIPTIONAL REPRESSOR"/>
    <property type="match status" value="1"/>
</dbReference>
<feature type="region of interest" description="Disordered" evidence="4">
    <location>
        <begin position="147"/>
        <end position="168"/>
    </location>
</feature>
<dbReference type="Pfam" id="PF13377">
    <property type="entry name" value="Peripla_BP_3"/>
    <property type="match status" value="1"/>
</dbReference>
<dbReference type="Gene3D" id="3.40.50.2300">
    <property type="match status" value="1"/>
</dbReference>
<evidence type="ECO:0000313" key="6">
    <source>
        <dbReference type="EMBL" id="MPN26862.1"/>
    </source>
</evidence>
<dbReference type="InterPro" id="IPR028082">
    <property type="entry name" value="Peripla_BP_I"/>
</dbReference>
<dbReference type="SUPFAM" id="SSF53822">
    <property type="entry name" value="Periplasmic binding protein-like I"/>
    <property type="match status" value="1"/>
</dbReference>
<keyword evidence="1" id="KW-0805">Transcription regulation</keyword>
<evidence type="ECO:0000259" key="5">
    <source>
        <dbReference type="Pfam" id="PF13377"/>
    </source>
</evidence>
<name>A0A645GLX1_9ZZZZ</name>
<gene>
    <name evidence="6" type="primary">purR_73</name>
    <name evidence="6" type="ORF">SDC9_174288</name>
</gene>
<feature type="compositionally biased region" description="Basic and acidic residues" evidence="4">
    <location>
        <begin position="157"/>
        <end position="168"/>
    </location>
</feature>
<dbReference type="GO" id="GO:0003700">
    <property type="term" value="F:DNA-binding transcription factor activity"/>
    <property type="evidence" value="ECO:0007669"/>
    <property type="project" value="TreeGrafter"/>
</dbReference>
<keyword evidence="3" id="KW-0804">Transcription</keyword>
<dbReference type="InterPro" id="IPR046335">
    <property type="entry name" value="LacI/GalR-like_sensor"/>
</dbReference>
<dbReference type="PANTHER" id="PTHR30146:SF24">
    <property type="entry name" value="XYLOSE OPERON REGULATORY PROTEIN"/>
    <property type="match status" value="1"/>
</dbReference>
<comment type="caution">
    <text evidence="6">The sequence shown here is derived from an EMBL/GenBank/DDBJ whole genome shotgun (WGS) entry which is preliminary data.</text>
</comment>
<protein>
    <submittedName>
        <fullName evidence="6">HTH-type transcriptional repressor PurR</fullName>
    </submittedName>
</protein>
<organism evidence="6">
    <name type="scientific">bioreactor metagenome</name>
    <dbReference type="NCBI Taxonomy" id="1076179"/>
    <lineage>
        <taxon>unclassified sequences</taxon>
        <taxon>metagenomes</taxon>
        <taxon>ecological metagenomes</taxon>
    </lineage>
</organism>
<evidence type="ECO:0000256" key="2">
    <source>
        <dbReference type="ARBA" id="ARBA00023125"/>
    </source>
</evidence>
<dbReference type="EMBL" id="VSSQ01076542">
    <property type="protein sequence ID" value="MPN26862.1"/>
    <property type="molecule type" value="Genomic_DNA"/>
</dbReference>
<evidence type="ECO:0000256" key="1">
    <source>
        <dbReference type="ARBA" id="ARBA00023015"/>
    </source>
</evidence>